<keyword evidence="1" id="KW-1133">Transmembrane helix</keyword>
<organism evidence="2 3">
    <name type="scientific">Candidatus Curtissbacteria bacterium RIFOXYA1_FULL_41_14</name>
    <dbReference type="NCBI Taxonomy" id="1797737"/>
    <lineage>
        <taxon>Bacteria</taxon>
        <taxon>Candidatus Curtissiibacteriota</taxon>
    </lineage>
</organism>
<name>A0A1F5HEG2_9BACT</name>
<dbReference type="AlphaFoldDB" id="A0A1F5HEG2"/>
<proteinExistence type="predicted"/>
<keyword evidence="1" id="KW-0472">Membrane</keyword>
<comment type="caution">
    <text evidence="2">The sequence shown here is derived from an EMBL/GenBank/DDBJ whole genome shotgun (WGS) entry which is preliminary data.</text>
</comment>
<dbReference type="STRING" id="1797737.A2196_01330"/>
<reference evidence="2 3" key="1">
    <citation type="journal article" date="2016" name="Nat. Commun.">
        <title>Thousands of microbial genomes shed light on interconnected biogeochemical processes in an aquifer system.</title>
        <authorList>
            <person name="Anantharaman K."/>
            <person name="Brown C.T."/>
            <person name="Hug L.A."/>
            <person name="Sharon I."/>
            <person name="Castelle C.J."/>
            <person name="Probst A.J."/>
            <person name="Thomas B.C."/>
            <person name="Singh A."/>
            <person name="Wilkins M.J."/>
            <person name="Karaoz U."/>
            <person name="Brodie E.L."/>
            <person name="Williams K.H."/>
            <person name="Hubbard S.S."/>
            <person name="Banfield J.F."/>
        </authorList>
    </citation>
    <scope>NUCLEOTIDE SEQUENCE [LARGE SCALE GENOMIC DNA]</scope>
</reference>
<dbReference type="EMBL" id="MFCA01000013">
    <property type="protein sequence ID" value="OGE02459.1"/>
    <property type="molecule type" value="Genomic_DNA"/>
</dbReference>
<feature type="transmembrane region" description="Helical" evidence="1">
    <location>
        <begin position="15"/>
        <end position="37"/>
    </location>
</feature>
<evidence type="ECO:0000256" key="1">
    <source>
        <dbReference type="SAM" id="Phobius"/>
    </source>
</evidence>
<keyword evidence="1" id="KW-0812">Transmembrane</keyword>
<protein>
    <submittedName>
        <fullName evidence="2">Uncharacterized protein</fullName>
    </submittedName>
</protein>
<evidence type="ECO:0000313" key="2">
    <source>
        <dbReference type="EMBL" id="OGE02459.1"/>
    </source>
</evidence>
<dbReference type="Proteomes" id="UP000176751">
    <property type="component" value="Unassembled WGS sequence"/>
</dbReference>
<sequence>MTKILPKISRLRSGLILPFILIPLSFIIIASVAWISLNISNINQVANQNISASALSVAEAGVNYYLWHLAHDSTDYQDGTGGPGPYIHDYKDSSGNVIGQYTLTITPPPLGSSTTTVEAVGQLTGSPQTRKIVAQLGIPSFARYAVIANEAIRFGWGTEVFGPLHSNGGIRFDGIAHDIVTSAVADYDDPDHDDIDSPEHVWHSDNNHEFGVHTHRDPPPPDPNPNWNNNFRPLEAPPNSVPDRPDVFLAGRQFPVPSVDFNGITADLADLRTKAQIPGEGFYQDHESDAIGYRIRLREDDRFDIYKVTATTAQCSSVDTYGITTEEEVSLNHSFPTNGIIFVEDQLWVEGKIDTAQLTIVAAKIGGTPEEKSIIVNNDIEYTNDDGSDKIGLIAQKDISIGLYSEDDLHIDSALLAQKGRIGRYSYKKSCNSTYWQRNQIIVNGSLGTAKRYGFRTVCGDTWTRNDPAGCDNGYENRELLFDENLTITPPPSFPTTGSFTILTWKEKD</sequence>
<gene>
    <name evidence="2" type="ORF">A2196_01330</name>
</gene>
<accession>A0A1F5HEG2</accession>
<evidence type="ECO:0000313" key="3">
    <source>
        <dbReference type="Proteomes" id="UP000176751"/>
    </source>
</evidence>